<evidence type="ECO:0000313" key="4">
    <source>
        <dbReference type="Proteomes" id="UP000828390"/>
    </source>
</evidence>
<reference evidence="3" key="2">
    <citation type="submission" date="2020-11" db="EMBL/GenBank/DDBJ databases">
        <authorList>
            <person name="McCartney M.A."/>
            <person name="Auch B."/>
            <person name="Kono T."/>
            <person name="Mallez S."/>
            <person name="Becker A."/>
            <person name="Gohl D.M."/>
            <person name="Silverstein K.A.T."/>
            <person name="Koren S."/>
            <person name="Bechman K.B."/>
            <person name="Herman A."/>
            <person name="Abrahante J.E."/>
            <person name="Garbe J."/>
        </authorList>
    </citation>
    <scope>NUCLEOTIDE SEQUENCE</scope>
    <source>
        <strain evidence="3">Duluth1</strain>
        <tissue evidence="3">Whole animal</tissue>
    </source>
</reference>
<keyword evidence="4" id="KW-1185">Reference proteome</keyword>
<dbReference type="InterPro" id="IPR011029">
    <property type="entry name" value="DEATH-like_dom_sf"/>
</dbReference>
<name>A0A9D4GSR4_DREPO</name>
<reference evidence="3" key="1">
    <citation type="journal article" date="2019" name="bioRxiv">
        <title>The Genome of the Zebra Mussel, Dreissena polymorpha: A Resource for Invasive Species Research.</title>
        <authorList>
            <person name="McCartney M.A."/>
            <person name="Auch B."/>
            <person name="Kono T."/>
            <person name="Mallez S."/>
            <person name="Zhang Y."/>
            <person name="Obille A."/>
            <person name="Becker A."/>
            <person name="Abrahante J.E."/>
            <person name="Garbe J."/>
            <person name="Badalamenti J.P."/>
            <person name="Herman A."/>
            <person name="Mangelson H."/>
            <person name="Liachko I."/>
            <person name="Sullivan S."/>
            <person name="Sone E.D."/>
            <person name="Koren S."/>
            <person name="Silverstein K.A.T."/>
            <person name="Beckman K.B."/>
            <person name="Gohl D.M."/>
        </authorList>
    </citation>
    <scope>NUCLEOTIDE SEQUENCE</scope>
    <source>
        <strain evidence="3">Duluth1</strain>
        <tissue evidence="3">Whole animal</tissue>
    </source>
</reference>
<evidence type="ECO:0000259" key="2">
    <source>
        <dbReference type="PROSITE" id="PS50168"/>
    </source>
</evidence>
<dbReference type="SUPFAM" id="SSF47986">
    <property type="entry name" value="DEATH domain"/>
    <property type="match status" value="1"/>
</dbReference>
<dbReference type="PROSITE" id="PS50168">
    <property type="entry name" value="DED"/>
    <property type="match status" value="1"/>
</dbReference>
<gene>
    <name evidence="3" type="ORF">DPMN_124026</name>
</gene>
<evidence type="ECO:0000313" key="3">
    <source>
        <dbReference type="EMBL" id="KAH3822252.1"/>
    </source>
</evidence>
<feature type="domain" description="DED" evidence="2">
    <location>
        <begin position="15"/>
        <end position="88"/>
    </location>
</feature>
<evidence type="ECO:0000256" key="1">
    <source>
        <dbReference type="SAM" id="Coils"/>
    </source>
</evidence>
<accession>A0A9D4GSR4</accession>
<dbReference type="Proteomes" id="UP000828390">
    <property type="component" value="Unassembled WGS sequence"/>
</dbReference>
<protein>
    <recommendedName>
        <fullName evidence="2">DED domain-containing protein</fullName>
    </recommendedName>
</protein>
<dbReference type="InterPro" id="IPR001875">
    <property type="entry name" value="DED_dom"/>
</dbReference>
<dbReference type="AlphaFoldDB" id="A0A9D4GSR4"/>
<dbReference type="OrthoDB" id="6160190at2759"/>
<sequence>MDSSLIVPKPPDDLKFRKMIIEVGRELDKQPNILKELLSKHQCTNAWSGIQFLRWLMTRADLSRKDLYILKDTLLLLNRKDLLKLAIYACHSDGNKVNFSDGGIVHIPEGCVQVKIFFTTTSIDMLFIEGIRSWLSHALLIPFRHVQVLAIHREPSSVIFSIPEFYRELTSDEKFVFRIGAPNVVGVEVDNGQVIAIPDAQTTTHIRGELSAPSHINEHSFQHAKAELQQEVAELTQTLEEACEENVKLQKKLQTSLSKQKAFAKLHESSGMSTTLWKVTGQLDDSNDRPMYPPKKSHEEIMKETMHAKIRRVYPQIENTPVNERKLGLVNLPSYNLKFL</sequence>
<comment type="caution">
    <text evidence="3">The sequence shown here is derived from an EMBL/GenBank/DDBJ whole genome shotgun (WGS) entry which is preliminary data.</text>
</comment>
<dbReference type="GO" id="GO:0042981">
    <property type="term" value="P:regulation of apoptotic process"/>
    <property type="evidence" value="ECO:0007669"/>
    <property type="project" value="InterPro"/>
</dbReference>
<keyword evidence="1" id="KW-0175">Coiled coil</keyword>
<organism evidence="3 4">
    <name type="scientific">Dreissena polymorpha</name>
    <name type="common">Zebra mussel</name>
    <name type="synonym">Mytilus polymorpha</name>
    <dbReference type="NCBI Taxonomy" id="45954"/>
    <lineage>
        <taxon>Eukaryota</taxon>
        <taxon>Metazoa</taxon>
        <taxon>Spiralia</taxon>
        <taxon>Lophotrochozoa</taxon>
        <taxon>Mollusca</taxon>
        <taxon>Bivalvia</taxon>
        <taxon>Autobranchia</taxon>
        <taxon>Heteroconchia</taxon>
        <taxon>Euheterodonta</taxon>
        <taxon>Imparidentia</taxon>
        <taxon>Neoheterodontei</taxon>
        <taxon>Myida</taxon>
        <taxon>Dreissenoidea</taxon>
        <taxon>Dreissenidae</taxon>
        <taxon>Dreissena</taxon>
    </lineage>
</organism>
<feature type="coiled-coil region" evidence="1">
    <location>
        <begin position="221"/>
        <end position="259"/>
    </location>
</feature>
<proteinExistence type="predicted"/>
<dbReference type="EMBL" id="JAIWYP010000005">
    <property type="protein sequence ID" value="KAH3822252.1"/>
    <property type="molecule type" value="Genomic_DNA"/>
</dbReference>